<dbReference type="InterPro" id="IPR045942">
    <property type="entry name" value="DUF6362"/>
</dbReference>
<dbReference type="KEGG" id="ato:CIW82_08480"/>
<dbReference type="RefSeq" id="WP_097802402.1">
    <property type="nucleotide sequence ID" value="NZ_CP022699.1"/>
</dbReference>
<dbReference type="Pfam" id="PF19889">
    <property type="entry name" value="DUF6362"/>
    <property type="match status" value="1"/>
</dbReference>
<accession>A0A291PGY1</accession>
<gene>
    <name evidence="2" type="ORF">CIW82_08480</name>
</gene>
<feature type="domain" description="DUF6362" evidence="1">
    <location>
        <begin position="33"/>
        <end position="140"/>
    </location>
</feature>
<reference evidence="2 3" key="1">
    <citation type="submission" date="2017-08" db="EMBL/GenBank/DDBJ databases">
        <title>Complete Genome Sequence of Acetobacter tropicalis Oregon-R-modENCODE STRAIN BDGP1, an acetic acid bacterium isolated from Drosophila melanogaster gut.</title>
        <authorList>
            <person name="Wan K.H."/>
            <person name="Yu C."/>
            <person name="Park S."/>
            <person name="Hammonds A.S."/>
            <person name="Booth B.W."/>
            <person name="Celniker S.E."/>
        </authorList>
    </citation>
    <scope>NUCLEOTIDE SEQUENCE [LARGE SCALE GENOMIC DNA]</scope>
    <source>
        <strain evidence="2 3">BDGP1</strain>
    </source>
</reference>
<evidence type="ECO:0000313" key="2">
    <source>
        <dbReference type="EMBL" id="ATJ90719.1"/>
    </source>
</evidence>
<evidence type="ECO:0000313" key="3">
    <source>
        <dbReference type="Proteomes" id="UP000220394"/>
    </source>
</evidence>
<name>A0A291PGY1_9PROT</name>
<dbReference type="AlphaFoldDB" id="A0A291PGY1"/>
<proteinExistence type="predicted"/>
<organism evidence="2 3">
    <name type="scientific">Acetobacter tropicalis</name>
    <dbReference type="NCBI Taxonomy" id="104102"/>
    <lineage>
        <taxon>Bacteria</taxon>
        <taxon>Pseudomonadati</taxon>
        <taxon>Pseudomonadota</taxon>
        <taxon>Alphaproteobacteria</taxon>
        <taxon>Acetobacterales</taxon>
        <taxon>Acetobacteraceae</taxon>
        <taxon>Acetobacter</taxon>
    </lineage>
</organism>
<dbReference type="Proteomes" id="UP000220394">
    <property type="component" value="Chromosome"/>
</dbReference>
<sequence>MKRRSRTEIDFTANVPDQVADWLNEAALTLAALPAKGLRPAGARSGWPDIVRDMEDLGWLDSDDMPPPPSADEISRMDQVLGWIQLFTPAERNYRTVINLRLIVHPISGMHRWNWRKIASKMGIDYKTAQSWHKIGIEVISKKIRQPAFFSPQTPQNAVSAII</sequence>
<evidence type="ECO:0000259" key="1">
    <source>
        <dbReference type="Pfam" id="PF19889"/>
    </source>
</evidence>
<dbReference type="EMBL" id="CP022699">
    <property type="protein sequence ID" value="ATJ90719.1"/>
    <property type="molecule type" value="Genomic_DNA"/>
</dbReference>
<protein>
    <recommendedName>
        <fullName evidence="1">DUF6362 domain-containing protein</fullName>
    </recommendedName>
</protein>